<keyword evidence="2" id="KW-0285">Flavoprotein</keyword>
<evidence type="ECO:0000313" key="7">
    <source>
        <dbReference type="Proteomes" id="UP001595536"/>
    </source>
</evidence>
<accession>A0ABV7LBK3</accession>
<dbReference type="Gene3D" id="1.10.8.260">
    <property type="entry name" value="HI0933 insert domain-like"/>
    <property type="match status" value="1"/>
</dbReference>
<comment type="cofactor">
    <cofactor evidence="1">
        <name>FAD</name>
        <dbReference type="ChEBI" id="CHEBI:57692"/>
    </cofactor>
</comment>
<keyword evidence="7" id="KW-1185">Reference proteome</keyword>
<dbReference type="PANTHER" id="PTHR42887">
    <property type="entry name" value="OS12G0638800 PROTEIN"/>
    <property type="match status" value="1"/>
</dbReference>
<sequence>MTAPAQVCCDLRRAPEKVDVLVVGAGAAGMMCAIETAKRGRVTLVADHAARPGEKIRISGGGRCNFTNTNVAPDRYLSRNPAFCTSALRRFGWRSFVAMVDAASVAWHEKTLGQLFCDGPASQIVDMLLGHMARHGARLVTGAAVTDIEKTADGFLVRLAPARAGKGARRGAAPPAGETRTVRCASLVLATGGKSIPAMGATGFALETAARFGLAVVEPRPGLVPFTLAPEQLALLAPLAGVSVDSETGLVAAAPRPGARAPRFREALLFTHRGLSGPAILQISSYWREGDAVRLSLAPDADVFAALKAARAANGRQAPQTALAGLLPKRLAQAIVDMHPGPERLADCSDRHLRALEAAVKAWTLRPNGTEGYRTAEVMLGGVDTAELDQKTMAAKRVPGLYVIGEAVDVTGWLGGYNFQWAWASGWCAGQAA</sequence>
<feature type="domain" description="RsdA/BaiN/AoA(So)-like insert" evidence="5">
    <location>
        <begin position="220"/>
        <end position="378"/>
    </location>
</feature>
<keyword evidence="3" id="KW-0274">FAD</keyword>
<gene>
    <name evidence="6" type="ORF">ACFOEX_02075</name>
</gene>
<evidence type="ECO:0000259" key="4">
    <source>
        <dbReference type="Pfam" id="PF03486"/>
    </source>
</evidence>
<proteinExistence type="predicted"/>
<dbReference type="Proteomes" id="UP001595536">
    <property type="component" value="Unassembled WGS sequence"/>
</dbReference>
<comment type="caution">
    <text evidence="6">The sequence shown here is derived from an EMBL/GenBank/DDBJ whole genome shotgun (WGS) entry which is preliminary data.</text>
</comment>
<dbReference type="InterPro" id="IPR055178">
    <property type="entry name" value="RsdA/BaiN/AoA(So)-like_dom"/>
</dbReference>
<dbReference type="InterPro" id="IPR036188">
    <property type="entry name" value="FAD/NAD-bd_sf"/>
</dbReference>
<dbReference type="NCBIfam" id="TIGR00275">
    <property type="entry name" value="aminoacetone oxidase family FAD-binding enzyme"/>
    <property type="match status" value="1"/>
</dbReference>
<dbReference type="Pfam" id="PF22780">
    <property type="entry name" value="HI0933_like_1st"/>
    <property type="match status" value="1"/>
</dbReference>
<dbReference type="InterPro" id="IPR023166">
    <property type="entry name" value="BaiN-like_dom_sf"/>
</dbReference>
<evidence type="ECO:0000313" key="6">
    <source>
        <dbReference type="EMBL" id="MFC3265147.1"/>
    </source>
</evidence>
<dbReference type="RefSeq" id="WP_376829907.1">
    <property type="nucleotide sequence ID" value="NZ_JBHLWR010000006.1"/>
</dbReference>
<dbReference type="InterPro" id="IPR057661">
    <property type="entry name" value="RsdA/BaiN/AoA(So)_Rossmann"/>
</dbReference>
<dbReference type="SUPFAM" id="SSF51905">
    <property type="entry name" value="FAD/NAD(P)-binding domain"/>
    <property type="match status" value="1"/>
</dbReference>
<evidence type="ECO:0000256" key="2">
    <source>
        <dbReference type="ARBA" id="ARBA00022630"/>
    </source>
</evidence>
<reference evidence="7" key="1">
    <citation type="journal article" date="2019" name="Int. J. Syst. Evol. Microbiol.">
        <title>The Global Catalogue of Microorganisms (GCM) 10K type strain sequencing project: providing services to taxonomists for standard genome sequencing and annotation.</title>
        <authorList>
            <consortium name="The Broad Institute Genomics Platform"/>
            <consortium name="The Broad Institute Genome Sequencing Center for Infectious Disease"/>
            <person name="Wu L."/>
            <person name="Ma J."/>
        </authorList>
    </citation>
    <scope>NUCLEOTIDE SEQUENCE [LARGE SCALE GENOMIC DNA]</scope>
    <source>
        <strain evidence="7">CCM 7941</strain>
    </source>
</reference>
<protein>
    <submittedName>
        <fullName evidence="6">NAD(P)/FAD-dependent oxidoreductase</fullName>
    </submittedName>
</protein>
<dbReference type="PRINTS" id="PR00368">
    <property type="entry name" value="FADPNR"/>
</dbReference>
<organism evidence="6 7">
    <name type="scientific">Camelimonas abortus</name>
    <dbReference type="NCBI Taxonomy" id="1017184"/>
    <lineage>
        <taxon>Bacteria</taxon>
        <taxon>Pseudomonadati</taxon>
        <taxon>Pseudomonadota</taxon>
        <taxon>Alphaproteobacteria</taxon>
        <taxon>Hyphomicrobiales</taxon>
        <taxon>Chelatococcaceae</taxon>
        <taxon>Camelimonas</taxon>
    </lineage>
</organism>
<dbReference type="Pfam" id="PF03486">
    <property type="entry name" value="HI0933_like"/>
    <property type="match status" value="1"/>
</dbReference>
<dbReference type="EMBL" id="JBHRUV010000013">
    <property type="protein sequence ID" value="MFC3265147.1"/>
    <property type="molecule type" value="Genomic_DNA"/>
</dbReference>
<dbReference type="Gene3D" id="2.40.30.10">
    <property type="entry name" value="Translation factors"/>
    <property type="match status" value="1"/>
</dbReference>
<name>A0ABV7LBK3_9HYPH</name>
<evidence type="ECO:0000256" key="1">
    <source>
        <dbReference type="ARBA" id="ARBA00001974"/>
    </source>
</evidence>
<dbReference type="Gene3D" id="3.50.50.60">
    <property type="entry name" value="FAD/NAD(P)-binding domain"/>
    <property type="match status" value="1"/>
</dbReference>
<feature type="domain" description="RsdA/BaiN/AoA(So)-like Rossmann fold-like" evidence="4">
    <location>
        <begin position="19"/>
        <end position="431"/>
    </location>
</feature>
<evidence type="ECO:0000259" key="5">
    <source>
        <dbReference type="Pfam" id="PF22780"/>
    </source>
</evidence>
<dbReference type="InterPro" id="IPR004792">
    <property type="entry name" value="BaiN-like"/>
</dbReference>
<dbReference type="SUPFAM" id="SSF160996">
    <property type="entry name" value="HI0933 insert domain-like"/>
    <property type="match status" value="1"/>
</dbReference>
<dbReference type="PANTHER" id="PTHR42887:SF2">
    <property type="entry name" value="OS12G0638800 PROTEIN"/>
    <property type="match status" value="1"/>
</dbReference>
<evidence type="ECO:0000256" key="3">
    <source>
        <dbReference type="ARBA" id="ARBA00022827"/>
    </source>
</evidence>